<evidence type="ECO:0000256" key="8">
    <source>
        <dbReference type="ARBA" id="ARBA00048752"/>
    </source>
</evidence>
<dbReference type="UniPathway" id="UPA00559"/>
<accession>A0A3M6V3X6</accession>
<dbReference type="OrthoDB" id="2516at2759"/>
<dbReference type="PANTHER" id="PTHR10882:SF0">
    <property type="entry name" value="DIPHTHINE METHYL ESTER SYNTHASE"/>
    <property type="match status" value="1"/>
</dbReference>
<feature type="domain" description="Tetrapyrrole methylase" evidence="9">
    <location>
        <begin position="1"/>
        <end position="160"/>
    </location>
</feature>
<dbReference type="Pfam" id="PF00590">
    <property type="entry name" value="TP_methylase"/>
    <property type="match status" value="1"/>
</dbReference>
<dbReference type="InterPro" id="IPR000878">
    <property type="entry name" value="4pyrrol_Mease"/>
</dbReference>
<proteinExistence type="inferred from homology"/>
<dbReference type="GO" id="GO:0017183">
    <property type="term" value="P:protein histidyl modification to diphthamide"/>
    <property type="evidence" value="ECO:0007669"/>
    <property type="project" value="UniProtKB-UniPathway"/>
</dbReference>
<gene>
    <name evidence="10" type="ORF">pdam_00024228</name>
</gene>
<dbReference type="AlphaFoldDB" id="A0A3M6V3X6"/>
<dbReference type="Proteomes" id="UP000275408">
    <property type="component" value="Unassembled WGS sequence"/>
</dbReference>
<dbReference type="GO" id="GO:0032259">
    <property type="term" value="P:methylation"/>
    <property type="evidence" value="ECO:0007669"/>
    <property type="project" value="UniProtKB-KW"/>
</dbReference>
<dbReference type="InterPro" id="IPR014777">
    <property type="entry name" value="4pyrrole_Mease_sub1"/>
</dbReference>
<dbReference type="EC" id="2.1.1.314" evidence="4"/>
<evidence type="ECO:0000256" key="7">
    <source>
        <dbReference type="ARBA" id="ARBA00022691"/>
    </source>
</evidence>
<keyword evidence="5" id="KW-0489">Methyltransferase</keyword>
<dbReference type="InterPro" id="IPR004551">
    <property type="entry name" value="Dphthn_synthase"/>
</dbReference>
<dbReference type="EMBL" id="RCHS01000136">
    <property type="protein sequence ID" value="RMX60646.1"/>
    <property type="molecule type" value="Genomic_DNA"/>
</dbReference>
<dbReference type="Gene3D" id="3.30.950.10">
    <property type="entry name" value="Methyltransferase, Cobalt-precorrin-4 Transmethylase, Domain 2"/>
    <property type="match status" value="1"/>
</dbReference>
<dbReference type="SUPFAM" id="SSF53790">
    <property type="entry name" value="Tetrapyrrole methylase"/>
    <property type="match status" value="1"/>
</dbReference>
<comment type="pathway">
    <text evidence="2">Protein modification; peptidyl-diphthamide biosynthesis.</text>
</comment>
<dbReference type="GO" id="GO:0141133">
    <property type="term" value="F:diphthine methyl ester synthase activity"/>
    <property type="evidence" value="ECO:0007669"/>
    <property type="project" value="UniProtKB-EC"/>
</dbReference>
<evidence type="ECO:0000259" key="9">
    <source>
        <dbReference type="Pfam" id="PF00590"/>
    </source>
</evidence>
<dbReference type="NCBIfam" id="TIGR00522">
    <property type="entry name" value="dph5"/>
    <property type="match status" value="1"/>
</dbReference>
<keyword evidence="6" id="KW-0808">Transferase</keyword>
<evidence type="ECO:0000256" key="3">
    <source>
        <dbReference type="ARBA" id="ARBA00006729"/>
    </source>
</evidence>
<dbReference type="STRING" id="46731.A0A3M6V3X6"/>
<keyword evidence="11" id="KW-1185">Reference proteome</keyword>
<dbReference type="Gene3D" id="3.40.1010.10">
    <property type="entry name" value="Cobalt-precorrin-4 Transmethylase, Domain 1"/>
    <property type="match status" value="1"/>
</dbReference>
<comment type="catalytic activity">
    <reaction evidence="8">
        <text>2-[(3S)-amino-3-carboxypropyl]-L-histidyl-[translation elongation factor 2] + 4 S-adenosyl-L-methionine = diphthine methyl ester-[translation elongation factor 2] + 4 S-adenosyl-L-homocysteine + 3 H(+)</text>
        <dbReference type="Rhea" id="RHEA:42652"/>
        <dbReference type="Rhea" id="RHEA-COMP:9749"/>
        <dbReference type="Rhea" id="RHEA-COMP:10173"/>
        <dbReference type="ChEBI" id="CHEBI:15378"/>
        <dbReference type="ChEBI" id="CHEBI:57856"/>
        <dbReference type="ChEBI" id="CHEBI:59789"/>
        <dbReference type="ChEBI" id="CHEBI:73995"/>
        <dbReference type="ChEBI" id="CHEBI:79005"/>
        <dbReference type="EC" id="2.1.1.314"/>
    </reaction>
</comment>
<protein>
    <recommendedName>
        <fullName evidence="4">diphthine methyl ester synthase</fullName>
        <ecNumber evidence="4">2.1.1.314</ecNumber>
    </recommendedName>
</protein>
<evidence type="ECO:0000313" key="11">
    <source>
        <dbReference type="Proteomes" id="UP000275408"/>
    </source>
</evidence>
<dbReference type="PANTHER" id="PTHR10882">
    <property type="entry name" value="DIPHTHINE SYNTHASE"/>
    <property type="match status" value="1"/>
</dbReference>
<keyword evidence="7" id="KW-0949">S-adenosyl-L-methionine</keyword>
<dbReference type="InterPro" id="IPR035996">
    <property type="entry name" value="4pyrrol_Methylase_sf"/>
</dbReference>
<evidence type="ECO:0000256" key="2">
    <source>
        <dbReference type="ARBA" id="ARBA00005156"/>
    </source>
</evidence>
<dbReference type="InterPro" id="IPR014776">
    <property type="entry name" value="4pyrrole_Mease_sub2"/>
</dbReference>
<name>A0A3M6V3X6_POCDA</name>
<feature type="non-terminal residue" evidence="10">
    <location>
        <position position="163"/>
    </location>
</feature>
<evidence type="ECO:0000256" key="4">
    <source>
        <dbReference type="ARBA" id="ARBA00011927"/>
    </source>
</evidence>
<evidence type="ECO:0000256" key="1">
    <source>
        <dbReference type="ARBA" id="ARBA00004006"/>
    </source>
</evidence>
<comment type="caution">
    <text evidence="10">The sequence shown here is derived from an EMBL/GenBank/DDBJ whole genome shotgun (WGS) entry which is preliminary data.</text>
</comment>
<dbReference type="CDD" id="cd11647">
    <property type="entry name" value="DHP5_DphB"/>
    <property type="match status" value="1"/>
</dbReference>
<organism evidence="10 11">
    <name type="scientific">Pocillopora damicornis</name>
    <name type="common">Cauliflower coral</name>
    <name type="synonym">Millepora damicornis</name>
    <dbReference type="NCBI Taxonomy" id="46731"/>
    <lineage>
        <taxon>Eukaryota</taxon>
        <taxon>Metazoa</taxon>
        <taxon>Cnidaria</taxon>
        <taxon>Anthozoa</taxon>
        <taxon>Hexacorallia</taxon>
        <taxon>Scleractinia</taxon>
        <taxon>Astrocoeniina</taxon>
        <taxon>Pocilloporidae</taxon>
        <taxon>Pocillopora</taxon>
    </lineage>
</organism>
<evidence type="ECO:0000256" key="6">
    <source>
        <dbReference type="ARBA" id="ARBA00022679"/>
    </source>
</evidence>
<dbReference type="FunFam" id="3.40.1010.10:FF:000004">
    <property type="entry name" value="Putative diphthine synthase"/>
    <property type="match status" value="1"/>
</dbReference>
<sequence>MLYLVGLGLGDAKDITVKGLEIVKKADYVFLEAYTSILCVGKEVLEEFYGCKIQLADRETVEQNSDLILEHAKEKDVAFLVVGDPFGATTHTDLVLRAHQMGIQYQVIHNASIMNAVGCCGLQLYNFGETVSIVLWTDNWKPGSFYDKIASNRKQGLHTLCLL</sequence>
<evidence type="ECO:0000313" key="10">
    <source>
        <dbReference type="EMBL" id="RMX60646.1"/>
    </source>
</evidence>
<comment type="function">
    <text evidence="1">S-adenosyl-L-methionine-dependent methyltransferase that catalyzes four methylations of the modified target histidine residue in translation elongation factor 2 (EF-2), to form an intermediate called diphthine methyl ester. The four successive methylation reactions represent the second step of diphthamide biosynthesis.</text>
</comment>
<evidence type="ECO:0000256" key="5">
    <source>
        <dbReference type="ARBA" id="ARBA00022603"/>
    </source>
</evidence>
<reference evidence="10 11" key="1">
    <citation type="journal article" date="2018" name="Sci. Rep.">
        <title>Comparative analysis of the Pocillopora damicornis genome highlights role of immune system in coral evolution.</title>
        <authorList>
            <person name="Cunning R."/>
            <person name="Bay R.A."/>
            <person name="Gillette P."/>
            <person name="Baker A.C."/>
            <person name="Traylor-Knowles N."/>
        </authorList>
    </citation>
    <scope>NUCLEOTIDE SEQUENCE [LARGE SCALE GENOMIC DNA]</scope>
    <source>
        <strain evidence="10">RSMAS</strain>
        <tissue evidence="10">Whole animal</tissue>
    </source>
</reference>
<comment type="similarity">
    <text evidence="3">Belongs to the diphthine synthase family.</text>
</comment>